<dbReference type="SMART" id="SM00419">
    <property type="entry name" value="HTH_CRP"/>
    <property type="match status" value="1"/>
</dbReference>
<sequence length="340" mass="38128">MQFDWYGLFDELKRRGRFNSDAQLADSLMLTRAQISAWRTGKSELGTLTKIKILDALGHDNLRSAVMSLLPEKNRQEQILRHEQLIARVEQTAFNTILGSDGTNAVPVEIPPITNQLLAALPPDERERIEPHLSTVTMPLGHVVYESGDHLSHVYLPTTSIISMLYVMENGSSAEIAVVGKDGLLGVALFMGGETMPNRAIVQSAGHAFRLSGAVVKDEFARGGALQRIFLRYTQALITQMAQTAVCNRHHSIAQQFCRWLLLSLDRLRSNEVQMTQELIANMLGVRRASVTETAKRLQDDGVIRYTRGLIEVMDRKALEMQVCECYRVVKRESERLLGE</sequence>
<dbReference type="SUPFAM" id="SSF51206">
    <property type="entry name" value="cAMP-binding domain-like"/>
    <property type="match status" value="1"/>
</dbReference>
<evidence type="ECO:0000313" key="5">
    <source>
        <dbReference type="EMBL" id="MBB6107036.1"/>
    </source>
</evidence>
<protein>
    <submittedName>
        <fullName evidence="5">CRP-like cAMP-binding protein</fullName>
    </submittedName>
</protein>
<evidence type="ECO:0000259" key="4">
    <source>
        <dbReference type="PROSITE" id="PS50042"/>
    </source>
</evidence>
<feature type="domain" description="Cyclic nucleotide-binding" evidence="4">
    <location>
        <begin position="117"/>
        <end position="204"/>
    </location>
</feature>
<gene>
    <name evidence="5" type="ORF">F4827_006916</name>
</gene>
<evidence type="ECO:0000256" key="3">
    <source>
        <dbReference type="ARBA" id="ARBA00023163"/>
    </source>
</evidence>
<keyword evidence="1" id="KW-0805">Transcription regulation</keyword>
<dbReference type="InterPro" id="IPR036388">
    <property type="entry name" value="WH-like_DNA-bd_sf"/>
</dbReference>
<dbReference type="CDD" id="cd00038">
    <property type="entry name" value="CAP_ED"/>
    <property type="match status" value="1"/>
</dbReference>
<dbReference type="AlphaFoldDB" id="A0A7W9WWW3"/>
<evidence type="ECO:0000256" key="1">
    <source>
        <dbReference type="ARBA" id="ARBA00023015"/>
    </source>
</evidence>
<dbReference type="GO" id="GO:0003700">
    <property type="term" value="F:DNA-binding transcription factor activity"/>
    <property type="evidence" value="ECO:0007669"/>
    <property type="project" value="TreeGrafter"/>
</dbReference>
<dbReference type="InterPro" id="IPR000595">
    <property type="entry name" value="cNMP-bd_dom"/>
</dbReference>
<dbReference type="Pfam" id="PF00027">
    <property type="entry name" value="cNMP_binding"/>
    <property type="match status" value="1"/>
</dbReference>
<organism evidence="5 6">
    <name type="scientific">Paraburkholderia bannensis</name>
    <dbReference type="NCBI Taxonomy" id="765414"/>
    <lineage>
        <taxon>Bacteria</taxon>
        <taxon>Pseudomonadati</taxon>
        <taxon>Pseudomonadota</taxon>
        <taxon>Betaproteobacteria</taxon>
        <taxon>Burkholderiales</taxon>
        <taxon>Burkholderiaceae</taxon>
        <taxon>Paraburkholderia</taxon>
    </lineage>
</organism>
<dbReference type="InterPro" id="IPR018490">
    <property type="entry name" value="cNMP-bd_dom_sf"/>
</dbReference>
<keyword evidence="2" id="KW-0238">DNA-binding</keyword>
<evidence type="ECO:0000256" key="2">
    <source>
        <dbReference type="ARBA" id="ARBA00023125"/>
    </source>
</evidence>
<reference evidence="5 6" key="1">
    <citation type="submission" date="2020-08" db="EMBL/GenBank/DDBJ databases">
        <title>Above-ground endophytic microbial communities from plants in different locations in the United States.</title>
        <authorList>
            <person name="Frank C."/>
        </authorList>
    </citation>
    <scope>NUCLEOTIDE SEQUENCE [LARGE SCALE GENOMIC DNA]</scope>
    <source>
        <strain evidence="5 6">WP4_2_2</strain>
    </source>
</reference>
<keyword evidence="3" id="KW-0804">Transcription</keyword>
<dbReference type="PROSITE" id="PS50042">
    <property type="entry name" value="CNMP_BINDING_3"/>
    <property type="match status" value="1"/>
</dbReference>
<dbReference type="Gene3D" id="1.10.10.10">
    <property type="entry name" value="Winged helix-like DNA-binding domain superfamily/Winged helix DNA-binding domain"/>
    <property type="match status" value="1"/>
</dbReference>
<dbReference type="Gene3D" id="2.60.120.10">
    <property type="entry name" value="Jelly Rolls"/>
    <property type="match status" value="1"/>
</dbReference>
<dbReference type="InterPro" id="IPR014710">
    <property type="entry name" value="RmlC-like_jellyroll"/>
</dbReference>
<evidence type="ECO:0000313" key="6">
    <source>
        <dbReference type="Proteomes" id="UP000571554"/>
    </source>
</evidence>
<dbReference type="PANTHER" id="PTHR24567">
    <property type="entry name" value="CRP FAMILY TRANSCRIPTIONAL REGULATORY PROTEIN"/>
    <property type="match status" value="1"/>
</dbReference>
<dbReference type="PANTHER" id="PTHR24567:SF74">
    <property type="entry name" value="HTH-TYPE TRANSCRIPTIONAL REGULATOR ARCR"/>
    <property type="match status" value="1"/>
</dbReference>
<dbReference type="InterPro" id="IPR012318">
    <property type="entry name" value="HTH_CRP"/>
</dbReference>
<dbReference type="GO" id="GO:0003677">
    <property type="term" value="F:DNA binding"/>
    <property type="evidence" value="ECO:0007669"/>
    <property type="project" value="UniProtKB-KW"/>
</dbReference>
<dbReference type="InterPro" id="IPR050397">
    <property type="entry name" value="Env_Response_Regulators"/>
</dbReference>
<keyword evidence="6" id="KW-1185">Reference proteome</keyword>
<dbReference type="Proteomes" id="UP000571554">
    <property type="component" value="Unassembled WGS sequence"/>
</dbReference>
<accession>A0A7W9WWW3</accession>
<dbReference type="EMBL" id="JACHBW010000038">
    <property type="protein sequence ID" value="MBB6107036.1"/>
    <property type="molecule type" value="Genomic_DNA"/>
</dbReference>
<dbReference type="GO" id="GO:0005829">
    <property type="term" value="C:cytosol"/>
    <property type="evidence" value="ECO:0007669"/>
    <property type="project" value="TreeGrafter"/>
</dbReference>
<dbReference type="SMART" id="SM00100">
    <property type="entry name" value="cNMP"/>
    <property type="match status" value="1"/>
</dbReference>
<dbReference type="Pfam" id="PF13545">
    <property type="entry name" value="HTH_Crp_2"/>
    <property type="match status" value="1"/>
</dbReference>
<comment type="caution">
    <text evidence="5">The sequence shown here is derived from an EMBL/GenBank/DDBJ whole genome shotgun (WGS) entry which is preliminary data.</text>
</comment>
<proteinExistence type="predicted"/>
<dbReference type="SUPFAM" id="SSF46785">
    <property type="entry name" value="Winged helix' DNA-binding domain"/>
    <property type="match status" value="1"/>
</dbReference>
<name>A0A7W9WWW3_9BURK</name>
<dbReference type="InterPro" id="IPR036390">
    <property type="entry name" value="WH_DNA-bd_sf"/>
</dbReference>